<dbReference type="Pfam" id="PF00483">
    <property type="entry name" value="NTP_transferase"/>
    <property type="match status" value="1"/>
</dbReference>
<dbReference type="NCBIfam" id="TIGR03992">
    <property type="entry name" value="Arch_glmU"/>
    <property type="match status" value="1"/>
</dbReference>
<evidence type="ECO:0000256" key="5">
    <source>
        <dbReference type="ARBA" id="ARBA00012225"/>
    </source>
</evidence>
<evidence type="ECO:0000256" key="3">
    <source>
        <dbReference type="ARBA" id="ARBA00007707"/>
    </source>
</evidence>
<dbReference type="EMBL" id="JAHQXF010000002">
    <property type="protein sequence ID" value="MBV0925439.1"/>
    <property type="molecule type" value="Genomic_DNA"/>
</dbReference>
<dbReference type="InterPro" id="IPR029044">
    <property type="entry name" value="Nucleotide-diphossugar_trans"/>
</dbReference>
<evidence type="ECO:0000256" key="1">
    <source>
        <dbReference type="ARBA" id="ARBA00005166"/>
    </source>
</evidence>
<evidence type="ECO:0000256" key="9">
    <source>
        <dbReference type="ARBA" id="ARBA00022695"/>
    </source>
</evidence>
<keyword evidence="10" id="KW-0511">Multifunctional enzyme</keyword>
<gene>
    <name evidence="17" type="ORF">KTS45_14625</name>
</gene>
<dbReference type="EC" id="2.7.7.23" evidence="6"/>
<evidence type="ECO:0000256" key="10">
    <source>
        <dbReference type="ARBA" id="ARBA00023268"/>
    </source>
</evidence>
<comment type="pathway">
    <text evidence="1">Nucleotide-sugar biosynthesis; UDP-N-acetyl-alpha-D-glucosamine biosynthesis; N-acetyl-alpha-D-glucosamine 1-phosphate from alpha-D-glucosamine 6-phosphate (route II): step 2/2.</text>
</comment>
<sequence>MQAVILAAGEGTRMRPLTDQRPKPMLGVGGTPLVEHVARTAVSAGAEEVIVVVGYEGEQVKRHLGDSVGDAPVHYAEQADQQGTADAVAAAQEHLDGPFAVLNGDNVYESDALARLFESAPSIACTRVDEPSNYGVVEVDGGTVSGLLEKPAEPPSNLVNAGAYVFPAAAREALDVAESERGERELTDVLNRVIDDSDVTPVVIDDWLDVGRPWELLAANERHVDRQSRALGGDVHEDATVEGDVVVEPDASVARDAVVEGPAVVESGAFVGRGATVRGPTLLGTATGIGTEAEVENSVLMAGTSVGRESVVRDSVLGRNCQLGAETTVRNGSDDAGSVSVTVKGDRVSTRRRTFGAVLGDGVETGAETTLEPGVKLPTDATTDPEVRVSDDY</sequence>
<keyword evidence="11" id="KW-0012">Acyltransferase</keyword>
<comment type="catalytic activity">
    <reaction evidence="13">
        <text>N-acetyl-alpha-D-glucosamine 1-phosphate + UTP + H(+) = UDP-N-acetyl-alpha-D-glucosamine + diphosphate</text>
        <dbReference type="Rhea" id="RHEA:13509"/>
        <dbReference type="ChEBI" id="CHEBI:15378"/>
        <dbReference type="ChEBI" id="CHEBI:33019"/>
        <dbReference type="ChEBI" id="CHEBI:46398"/>
        <dbReference type="ChEBI" id="CHEBI:57705"/>
        <dbReference type="ChEBI" id="CHEBI:57776"/>
        <dbReference type="EC" id="2.7.7.23"/>
    </reaction>
</comment>
<reference evidence="17 18" key="1">
    <citation type="submission" date="2021-06" db="EMBL/GenBank/DDBJ databases">
        <title>New haloarchaea isolates fom saline soil.</title>
        <authorList>
            <person name="Duran-Viseras A."/>
            <person name="Sanchez-Porro C.S."/>
            <person name="Ventosa A."/>
        </authorList>
    </citation>
    <scope>NUCLEOTIDE SEQUENCE [LARGE SCALE GENOMIC DNA]</scope>
    <source>
        <strain evidence="17 18">JCM 183640</strain>
    </source>
</reference>
<dbReference type="OrthoDB" id="15372at2157"/>
<proteinExistence type="inferred from homology"/>
<evidence type="ECO:0000313" key="18">
    <source>
        <dbReference type="Proteomes" id="UP000766550"/>
    </source>
</evidence>
<dbReference type="PANTHER" id="PTHR43584:SF8">
    <property type="entry name" value="N-ACETYLMURAMATE ALPHA-1-PHOSPHATE URIDYLYLTRANSFERASE"/>
    <property type="match status" value="1"/>
</dbReference>
<comment type="catalytic activity">
    <reaction evidence="12">
        <text>alpha-D-glucosamine 1-phosphate + acetyl-CoA = N-acetyl-alpha-D-glucosamine 1-phosphate + CoA + H(+)</text>
        <dbReference type="Rhea" id="RHEA:13725"/>
        <dbReference type="ChEBI" id="CHEBI:15378"/>
        <dbReference type="ChEBI" id="CHEBI:57287"/>
        <dbReference type="ChEBI" id="CHEBI:57288"/>
        <dbReference type="ChEBI" id="CHEBI:57776"/>
        <dbReference type="ChEBI" id="CHEBI:58516"/>
        <dbReference type="EC" id="2.3.1.157"/>
    </reaction>
</comment>
<evidence type="ECO:0000256" key="11">
    <source>
        <dbReference type="ARBA" id="ARBA00023315"/>
    </source>
</evidence>
<dbReference type="GO" id="GO:0003977">
    <property type="term" value="F:UDP-N-acetylglucosamine diphosphorylase activity"/>
    <property type="evidence" value="ECO:0007669"/>
    <property type="project" value="UniProtKB-EC"/>
</dbReference>
<dbReference type="SUPFAM" id="SSF51161">
    <property type="entry name" value="Trimeric LpxA-like enzymes"/>
    <property type="match status" value="1"/>
</dbReference>
<feature type="domain" description="Nucleotidyl transferase" evidence="15">
    <location>
        <begin position="3"/>
        <end position="222"/>
    </location>
</feature>
<comment type="similarity">
    <text evidence="4">In the N-terminal section; belongs to the N-acetylglucosamine-1-phosphate uridyltransferase family.</text>
</comment>
<evidence type="ECO:0000256" key="14">
    <source>
        <dbReference type="SAM" id="MobiDB-lite"/>
    </source>
</evidence>
<evidence type="ECO:0000259" key="15">
    <source>
        <dbReference type="Pfam" id="PF00483"/>
    </source>
</evidence>
<dbReference type="Gene3D" id="3.90.550.10">
    <property type="entry name" value="Spore Coat Polysaccharide Biosynthesis Protein SpsA, Chain A"/>
    <property type="match status" value="1"/>
</dbReference>
<comment type="pathway">
    <text evidence="2">Nucleotide-sugar biosynthesis; UDP-N-acetyl-alpha-D-glucosamine biosynthesis; UDP-N-acetyl-alpha-D-glucosamine from N-acetyl-alpha-D-glucosamine 1-phosphate: step 1/1.</text>
</comment>
<name>A0A8J8C5Q2_9EURY</name>
<evidence type="ECO:0000259" key="16">
    <source>
        <dbReference type="Pfam" id="PF25087"/>
    </source>
</evidence>
<dbReference type="Gene3D" id="2.160.10.10">
    <property type="entry name" value="Hexapeptide repeat proteins"/>
    <property type="match status" value="1"/>
</dbReference>
<dbReference type="PANTHER" id="PTHR43584">
    <property type="entry name" value="NUCLEOTIDYL TRANSFERASE"/>
    <property type="match status" value="1"/>
</dbReference>
<dbReference type="InterPro" id="IPR056729">
    <property type="entry name" value="GMPPB_C"/>
</dbReference>
<dbReference type="CDD" id="cd04181">
    <property type="entry name" value="NTP_transferase"/>
    <property type="match status" value="1"/>
</dbReference>
<evidence type="ECO:0000256" key="12">
    <source>
        <dbReference type="ARBA" id="ARBA00048247"/>
    </source>
</evidence>
<evidence type="ECO:0000313" key="17">
    <source>
        <dbReference type="EMBL" id="MBV0925439.1"/>
    </source>
</evidence>
<evidence type="ECO:0000256" key="8">
    <source>
        <dbReference type="ARBA" id="ARBA00022679"/>
    </source>
</evidence>
<dbReference type="SUPFAM" id="SSF53448">
    <property type="entry name" value="Nucleotide-diphospho-sugar transferases"/>
    <property type="match status" value="1"/>
</dbReference>
<comment type="similarity">
    <text evidence="3">In the C-terminal section; belongs to the transferase hexapeptide repeat family.</text>
</comment>
<feature type="region of interest" description="Disordered" evidence="14">
    <location>
        <begin position="373"/>
        <end position="393"/>
    </location>
</feature>
<dbReference type="InterPro" id="IPR050065">
    <property type="entry name" value="GlmU-like"/>
</dbReference>
<keyword evidence="8 17" id="KW-0808">Transferase</keyword>
<dbReference type="Proteomes" id="UP000766550">
    <property type="component" value="Unassembled WGS sequence"/>
</dbReference>
<evidence type="ECO:0000256" key="7">
    <source>
        <dbReference type="ARBA" id="ARBA00013414"/>
    </source>
</evidence>
<accession>A0A8J8C5Q2</accession>
<keyword evidence="9" id="KW-0548">Nucleotidyltransferase</keyword>
<evidence type="ECO:0000256" key="13">
    <source>
        <dbReference type="ARBA" id="ARBA00048493"/>
    </source>
</evidence>
<dbReference type="RefSeq" id="WP_162318265.1">
    <property type="nucleotide sequence ID" value="NZ_JAHQXF010000002.1"/>
</dbReference>
<evidence type="ECO:0000256" key="4">
    <source>
        <dbReference type="ARBA" id="ARBA00007947"/>
    </source>
</evidence>
<dbReference type="AlphaFoldDB" id="A0A8J8C5Q2"/>
<keyword evidence="18" id="KW-1185">Reference proteome</keyword>
<dbReference type="InterPro" id="IPR005835">
    <property type="entry name" value="NTP_transferase_dom"/>
</dbReference>
<dbReference type="GO" id="GO:0019134">
    <property type="term" value="F:glucosamine-1-phosphate N-acetyltransferase activity"/>
    <property type="evidence" value="ECO:0007669"/>
    <property type="project" value="UniProtKB-EC"/>
</dbReference>
<dbReference type="InterPro" id="IPR011004">
    <property type="entry name" value="Trimer_LpxA-like_sf"/>
</dbReference>
<protein>
    <recommendedName>
        <fullName evidence="7">Bifunctional protein GlmU</fullName>
        <ecNumber evidence="5">2.3.1.157</ecNumber>
        <ecNumber evidence="6">2.7.7.23</ecNumber>
    </recommendedName>
</protein>
<comment type="caution">
    <text evidence="17">The sequence shown here is derived from an EMBL/GenBank/DDBJ whole genome shotgun (WGS) entry which is preliminary data.</text>
</comment>
<feature type="domain" description="Mannose-1-phosphate guanyltransferase C-terminal" evidence="16">
    <location>
        <begin position="260"/>
        <end position="378"/>
    </location>
</feature>
<organism evidence="17 18">
    <name type="scientific">Haloarcula limicola</name>
    <dbReference type="NCBI Taxonomy" id="1429915"/>
    <lineage>
        <taxon>Archaea</taxon>
        <taxon>Methanobacteriati</taxon>
        <taxon>Methanobacteriota</taxon>
        <taxon>Stenosarchaea group</taxon>
        <taxon>Halobacteria</taxon>
        <taxon>Halobacteriales</taxon>
        <taxon>Haloarculaceae</taxon>
        <taxon>Haloarcula</taxon>
    </lineage>
</organism>
<evidence type="ECO:0000256" key="2">
    <source>
        <dbReference type="ARBA" id="ARBA00005208"/>
    </source>
</evidence>
<dbReference type="InterPro" id="IPR023915">
    <property type="entry name" value="Bifunctiontional_GlmU_arc-type"/>
</dbReference>
<dbReference type="EC" id="2.3.1.157" evidence="5"/>
<evidence type="ECO:0000256" key="6">
    <source>
        <dbReference type="ARBA" id="ARBA00012457"/>
    </source>
</evidence>
<dbReference type="Pfam" id="PF25087">
    <property type="entry name" value="GMPPB_C"/>
    <property type="match status" value="1"/>
</dbReference>